<evidence type="ECO:0000313" key="7">
    <source>
        <dbReference type="Proteomes" id="UP000253551"/>
    </source>
</evidence>
<sequence>MSLLFPVISSANLTVLVAVASTVCCILWRKNTGHSLPPRAPGYIPFLGHVFQLIKPVPLHELFYKWSLQVGPVFTCDFGTQKWIIVNSAEAVKNLIVERGAIYSSRNLPESITQDIFQGDKGGSFAFMTYGSNWRSLRRIAHSGLIKTKIEAYHPILDERRIEFISNIYDLSIECNGKGIDISFLIEHYTMTSILAICFGDMCSFKPGDSVLHKAFTLTERASKALSPSDQIKEFFPFLQKLWPVDKTKYREIGEETVIFYKNLLDKYKTQDQVQDCFLKEIIEKDSLTELQIAYFIALFVGAGSETTTSTLEWAIAYLANHPEIQDKAYDEIKQVVGSDRLPESYDEPVLLYIQCIMHETLRIRTPAPTAIPHATTEDDFYNGWHIPKNTIILMNLFALHNDPERFINPSEFNPERHMEYVKKNQNNRNFSQIIEDRPHLGFSTGRRACVGIHLAERTLYMALSSLLACFKIERVSDELIDVNNYRDIHGATWAIPHYKIRFVPRHEKVMSFF</sequence>
<dbReference type="PRINTS" id="PR00385">
    <property type="entry name" value="P450"/>
</dbReference>
<dbReference type="InterPro" id="IPR036396">
    <property type="entry name" value="Cyt_P450_sf"/>
</dbReference>
<dbReference type="InterPro" id="IPR001128">
    <property type="entry name" value="Cyt_P450"/>
</dbReference>
<comment type="caution">
    <text evidence="6">The sequence shown here is derived from an EMBL/GenBank/DDBJ whole genome shotgun (WGS) entry which is preliminary data.</text>
</comment>
<dbReference type="Proteomes" id="UP000253551">
    <property type="component" value="Unassembled WGS sequence"/>
</dbReference>
<evidence type="ECO:0000313" key="6">
    <source>
        <dbReference type="EMBL" id="RCI04553.1"/>
    </source>
</evidence>
<dbReference type="PRINTS" id="PR00463">
    <property type="entry name" value="EP450I"/>
</dbReference>
<dbReference type="GO" id="GO:0005506">
    <property type="term" value="F:iron ion binding"/>
    <property type="evidence" value="ECO:0007669"/>
    <property type="project" value="InterPro"/>
</dbReference>
<feature type="binding site" description="axial binding residue" evidence="4">
    <location>
        <position position="450"/>
    </location>
    <ligand>
        <name>heme</name>
        <dbReference type="ChEBI" id="CHEBI:30413"/>
    </ligand>
    <ligandPart>
        <name>Fe</name>
        <dbReference type="ChEBI" id="CHEBI:18248"/>
    </ligandPart>
</feature>
<dbReference type="GO" id="GO:0004497">
    <property type="term" value="F:monooxygenase activity"/>
    <property type="evidence" value="ECO:0007669"/>
    <property type="project" value="UniProtKB-KW"/>
</dbReference>
<evidence type="ECO:0000256" key="2">
    <source>
        <dbReference type="ARBA" id="ARBA00023002"/>
    </source>
</evidence>
<dbReference type="GO" id="GO:0020037">
    <property type="term" value="F:heme binding"/>
    <property type="evidence" value="ECO:0007669"/>
    <property type="project" value="InterPro"/>
</dbReference>
<dbReference type="InterPro" id="IPR050364">
    <property type="entry name" value="Cytochrome_P450_fung"/>
</dbReference>
<dbReference type="PROSITE" id="PS00086">
    <property type="entry name" value="CYTOCHROME_P450"/>
    <property type="match status" value="1"/>
</dbReference>
<protein>
    <recommendedName>
        <fullName evidence="8">Cytochrome P450</fullName>
    </recommendedName>
</protein>
<dbReference type="STRING" id="4846.A0A367KQS7"/>
<evidence type="ECO:0008006" key="8">
    <source>
        <dbReference type="Google" id="ProtNLM"/>
    </source>
</evidence>
<comment type="similarity">
    <text evidence="5">Belongs to the cytochrome P450 family.</text>
</comment>
<evidence type="ECO:0000256" key="4">
    <source>
        <dbReference type="PIRSR" id="PIRSR602401-1"/>
    </source>
</evidence>
<dbReference type="InterPro" id="IPR002401">
    <property type="entry name" value="Cyt_P450_E_grp-I"/>
</dbReference>
<accession>A0A367KQS7</accession>
<dbReference type="OrthoDB" id="1055148at2759"/>
<proteinExistence type="inferred from homology"/>
<dbReference type="PANTHER" id="PTHR46300">
    <property type="entry name" value="P450, PUTATIVE (EUROFUNG)-RELATED-RELATED"/>
    <property type="match status" value="1"/>
</dbReference>
<comment type="cofactor">
    <cofactor evidence="4">
        <name>heme</name>
        <dbReference type="ChEBI" id="CHEBI:30413"/>
    </cofactor>
</comment>
<dbReference type="PANTHER" id="PTHR46300:SF11">
    <property type="entry name" value="OXIDOREDUCTASE, PUTATIVE-RELATED"/>
    <property type="match status" value="1"/>
</dbReference>
<keyword evidence="5" id="KW-0503">Monooxygenase</keyword>
<dbReference type="InterPro" id="IPR017972">
    <property type="entry name" value="Cyt_P450_CS"/>
</dbReference>
<keyword evidence="2 5" id="KW-0560">Oxidoreductase</keyword>
<evidence type="ECO:0000256" key="1">
    <source>
        <dbReference type="ARBA" id="ARBA00022723"/>
    </source>
</evidence>
<organism evidence="6 7">
    <name type="scientific">Rhizopus stolonifer</name>
    <name type="common">Rhizopus nigricans</name>
    <dbReference type="NCBI Taxonomy" id="4846"/>
    <lineage>
        <taxon>Eukaryota</taxon>
        <taxon>Fungi</taxon>
        <taxon>Fungi incertae sedis</taxon>
        <taxon>Mucoromycota</taxon>
        <taxon>Mucoromycotina</taxon>
        <taxon>Mucoromycetes</taxon>
        <taxon>Mucorales</taxon>
        <taxon>Mucorineae</taxon>
        <taxon>Rhizopodaceae</taxon>
        <taxon>Rhizopus</taxon>
    </lineage>
</organism>
<dbReference type="SUPFAM" id="SSF48264">
    <property type="entry name" value="Cytochrome P450"/>
    <property type="match status" value="1"/>
</dbReference>
<name>A0A367KQS7_RHIST</name>
<keyword evidence="4 5" id="KW-0349">Heme</keyword>
<dbReference type="AlphaFoldDB" id="A0A367KQS7"/>
<keyword evidence="3 4" id="KW-0408">Iron</keyword>
<dbReference type="Pfam" id="PF00067">
    <property type="entry name" value="p450"/>
    <property type="match status" value="1"/>
</dbReference>
<dbReference type="GO" id="GO:0016705">
    <property type="term" value="F:oxidoreductase activity, acting on paired donors, with incorporation or reduction of molecular oxygen"/>
    <property type="evidence" value="ECO:0007669"/>
    <property type="project" value="InterPro"/>
</dbReference>
<keyword evidence="1 4" id="KW-0479">Metal-binding</keyword>
<gene>
    <name evidence="6" type="ORF">CU098_012043</name>
</gene>
<keyword evidence="7" id="KW-1185">Reference proteome</keyword>
<reference evidence="6 7" key="1">
    <citation type="journal article" date="2018" name="G3 (Bethesda)">
        <title>Phylogenetic and Phylogenomic Definition of Rhizopus Species.</title>
        <authorList>
            <person name="Gryganskyi A.P."/>
            <person name="Golan J."/>
            <person name="Dolatabadi S."/>
            <person name="Mondo S."/>
            <person name="Robb S."/>
            <person name="Idnurm A."/>
            <person name="Muszewska A."/>
            <person name="Steczkiewicz K."/>
            <person name="Masonjones S."/>
            <person name="Liao H.L."/>
            <person name="Gajdeczka M.T."/>
            <person name="Anike F."/>
            <person name="Vuek A."/>
            <person name="Anishchenko I.M."/>
            <person name="Voigt K."/>
            <person name="de Hoog G.S."/>
            <person name="Smith M.E."/>
            <person name="Heitman J."/>
            <person name="Vilgalys R."/>
            <person name="Stajich J.E."/>
        </authorList>
    </citation>
    <scope>NUCLEOTIDE SEQUENCE [LARGE SCALE GENOMIC DNA]</scope>
    <source>
        <strain evidence="6 7">LSU 92-RS-03</strain>
    </source>
</reference>
<evidence type="ECO:0000256" key="3">
    <source>
        <dbReference type="ARBA" id="ARBA00023004"/>
    </source>
</evidence>
<dbReference type="Gene3D" id="1.10.630.10">
    <property type="entry name" value="Cytochrome P450"/>
    <property type="match status" value="1"/>
</dbReference>
<evidence type="ECO:0000256" key="5">
    <source>
        <dbReference type="RuleBase" id="RU000461"/>
    </source>
</evidence>
<dbReference type="EMBL" id="PJQM01000648">
    <property type="protein sequence ID" value="RCI04553.1"/>
    <property type="molecule type" value="Genomic_DNA"/>
</dbReference>